<dbReference type="InterPro" id="IPR011251">
    <property type="entry name" value="Luciferase-like_dom"/>
</dbReference>
<dbReference type="InterPro" id="IPR036661">
    <property type="entry name" value="Luciferase-like_sf"/>
</dbReference>
<dbReference type="Pfam" id="PF00296">
    <property type="entry name" value="Bac_luciferase"/>
    <property type="match status" value="1"/>
</dbReference>
<protein>
    <submittedName>
        <fullName evidence="8">LLM class flavin-dependent oxidoreductase</fullName>
    </submittedName>
</protein>
<evidence type="ECO:0000256" key="6">
    <source>
        <dbReference type="SAM" id="MobiDB-lite"/>
    </source>
</evidence>
<sequence length="330" mass="35121">MMMPLGISLSAPAAVTDFDQVLAAAQAAEAAGFDFLCLPERPGLDPIALAAALAAGTERIGLVPSCSAPFHQPYNLARRLGSIDHISQGRFGWALQPAPPLPEIEHFAHLPMPASDIAVPRAAELAGIVAALWDSWDDDAFLRDKASGMYFDRAKFHWLNHEGAHYRVRGPLDTARPPQGRPPMMVLGGTTIAHDLACAAAEILHSLPRHLADARATRAGLQRGLAEQGRSADALCILAGIAPTSADVQPGPLRVSETPAMIAALMGEWRDTGAVDGFIIHLSDSPEAITQVAMDLMPALRERGLRDALPPRSPLRDRLGLHAAPSRYAA</sequence>
<dbReference type="RefSeq" id="WP_219762821.1">
    <property type="nucleotide sequence ID" value="NZ_JAHYBZ010000003.1"/>
</dbReference>
<name>A0ABS7A7I8_9PROT</name>
<dbReference type="Proteomes" id="UP001196565">
    <property type="component" value="Unassembled WGS sequence"/>
</dbReference>
<evidence type="ECO:0000313" key="9">
    <source>
        <dbReference type="Proteomes" id="UP001196565"/>
    </source>
</evidence>
<reference evidence="8 9" key="1">
    <citation type="submission" date="2021-07" db="EMBL/GenBank/DDBJ databases">
        <authorList>
            <person name="So Y."/>
        </authorList>
    </citation>
    <scope>NUCLEOTIDE SEQUENCE [LARGE SCALE GENOMIC DNA]</scope>
    <source>
        <strain evidence="8 9">HJA6</strain>
    </source>
</reference>
<proteinExistence type="inferred from homology"/>
<evidence type="ECO:0000256" key="3">
    <source>
        <dbReference type="ARBA" id="ARBA00023002"/>
    </source>
</evidence>
<dbReference type="Gene3D" id="3.20.20.30">
    <property type="entry name" value="Luciferase-like domain"/>
    <property type="match status" value="1"/>
</dbReference>
<dbReference type="InterPro" id="IPR016215">
    <property type="entry name" value="NTA_MOA"/>
</dbReference>
<keyword evidence="2" id="KW-0288">FMN</keyword>
<evidence type="ECO:0000256" key="4">
    <source>
        <dbReference type="ARBA" id="ARBA00023033"/>
    </source>
</evidence>
<evidence type="ECO:0000256" key="1">
    <source>
        <dbReference type="ARBA" id="ARBA00022630"/>
    </source>
</evidence>
<dbReference type="PANTHER" id="PTHR30011">
    <property type="entry name" value="ALKANESULFONATE MONOOXYGENASE-RELATED"/>
    <property type="match status" value="1"/>
</dbReference>
<evidence type="ECO:0000256" key="2">
    <source>
        <dbReference type="ARBA" id="ARBA00022643"/>
    </source>
</evidence>
<comment type="caution">
    <text evidence="8">The sequence shown here is derived from an EMBL/GenBank/DDBJ whole genome shotgun (WGS) entry which is preliminary data.</text>
</comment>
<evidence type="ECO:0000256" key="5">
    <source>
        <dbReference type="ARBA" id="ARBA00033748"/>
    </source>
</evidence>
<keyword evidence="4" id="KW-0503">Monooxygenase</keyword>
<evidence type="ECO:0000259" key="7">
    <source>
        <dbReference type="Pfam" id="PF00296"/>
    </source>
</evidence>
<feature type="region of interest" description="Disordered" evidence="6">
    <location>
        <begin position="307"/>
        <end position="330"/>
    </location>
</feature>
<keyword evidence="9" id="KW-1185">Reference proteome</keyword>
<gene>
    <name evidence="8" type="ORF">KPL78_10160</name>
</gene>
<dbReference type="PANTHER" id="PTHR30011:SF16">
    <property type="entry name" value="C2H2 FINGER DOMAIN TRANSCRIPTION FACTOR (EUROFUNG)-RELATED"/>
    <property type="match status" value="1"/>
</dbReference>
<feature type="domain" description="Luciferase-like" evidence="7">
    <location>
        <begin position="16"/>
        <end position="245"/>
    </location>
</feature>
<keyword evidence="1" id="KW-0285">Flavoprotein</keyword>
<organism evidence="8 9">
    <name type="scientific">Roseomonas alba</name>
    <dbReference type="NCBI Taxonomy" id="2846776"/>
    <lineage>
        <taxon>Bacteria</taxon>
        <taxon>Pseudomonadati</taxon>
        <taxon>Pseudomonadota</taxon>
        <taxon>Alphaproteobacteria</taxon>
        <taxon>Acetobacterales</taxon>
        <taxon>Roseomonadaceae</taxon>
        <taxon>Roseomonas</taxon>
    </lineage>
</organism>
<dbReference type="InterPro" id="IPR051260">
    <property type="entry name" value="Diverse_substr_monoxygenases"/>
</dbReference>
<comment type="similarity">
    <text evidence="5">Belongs to the NtaA/SnaA/DszA monooxygenase family.</text>
</comment>
<dbReference type="PIRSF" id="PIRSF000337">
    <property type="entry name" value="NTA_MOA"/>
    <property type="match status" value="1"/>
</dbReference>
<dbReference type="EMBL" id="JAHYBZ010000003">
    <property type="protein sequence ID" value="MBW6398211.1"/>
    <property type="molecule type" value="Genomic_DNA"/>
</dbReference>
<evidence type="ECO:0000313" key="8">
    <source>
        <dbReference type="EMBL" id="MBW6398211.1"/>
    </source>
</evidence>
<dbReference type="SUPFAM" id="SSF51679">
    <property type="entry name" value="Bacterial luciferase-like"/>
    <property type="match status" value="1"/>
</dbReference>
<accession>A0ABS7A7I8</accession>
<keyword evidence="3" id="KW-0560">Oxidoreductase</keyword>